<evidence type="ECO:0000256" key="5">
    <source>
        <dbReference type="PROSITE-ProRule" id="PRU10137"/>
    </source>
</evidence>
<feature type="active site" description="O-(5'-phospho-DNA)-serine intermediate" evidence="4 5">
    <location>
        <position position="31"/>
    </location>
</feature>
<keyword evidence="3" id="KW-0233">DNA recombination</keyword>
<dbReference type="OrthoDB" id="9811097at2"/>
<feature type="domain" description="Resolvase/invertase-type recombinase catalytic" evidence="6">
    <location>
        <begin position="23"/>
        <end position="172"/>
    </location>
</feature>
<dbReference type="InterPro" id="IPR036162">
    <property type="entry name" value="Resolvase-like_N_sf"/>
</dbReference>
<dbReference type="PROSITE" id="PS51737">
    <property type="entry name" value="RECOMBINASE_DNA_BIND"/>
    <property type="match status" value="1"/>
</dbReference>
<dbReference type="CDD" id="cd00338">
    <property type="entry name" value="Ser_Recombinase"/>
    <property type="match status" value="1"/>
</dbReference>
<evidence type="ECO:0008006" key="10">
    <source>
        <dbReference type="Google" id="ProtNLM"/>
    </source>
</evidence>
<dbReference type="InterPro" id="IPR038109">
    <property type="entry name" value="DNA_bind_recomb_sf"/>
</dbReference>
<reference evidence="8 9" key="1">
    <citation type="submission" date="2016-03" db="EMBL/GenBank/DDBJ databases">
        <title>Draft genome sequence of Paenibacillus glacialis DSM 22343.</title>
        <authorList>
            <person name="Shin S.-K."/>
            <person name="Yi H."/>
        </authorList>
    </citation>
    <scope>NUCLEOTIDE SEQUENCE [LARGE SCALE GENOMIC DNA]</scope>
    <source>
        <strain evidence="8 9">DSM 22343</strain>
    </source>
</reference>
<dbReference type="Gene3D" id="3.40.50.1390">
    <property type="entry name" value="Resolvase, N-terminal catalytic domain"/>
    <property type="match status" value="1"/>
</dbReference>
<dbReference type="InterPro" id="IPR006119">
    <property type="entry name" value="Resolv_N"/>
</dbReference>
<dbReference type="SMART" id="SM00857">
    <property type="entry name" value="Resolvase"/>
    <property type="match status" value="1"/>
</dbReference>
<evidence type="ECO:0000256" key="1">
    <source>
        <dbReference type="ARBA" id="ARBA00022908"/>
    </source>
</evidence>
<comment type="caution">
    <text evidence="8">The sequence shown here is derived from an EMBL/GenBank/DDBJ whole genome shotgun (WGS) entry which is preliminary data.</text>
</comment>
<dbReference type="RefSeq" id="WP_068527375.1">
    <property type="nucleotide sequence ID" value="NZ_LVJH01000002.1"/>
</dbReference>
<dbReference type="GO" id="GO:0015074">
    <property type="term" value="P:DNA integration"/>
    <property type="evidence" value="ECO:0007669"/>
    <property type="project" value="UniProtKB-KW"/>
</dbReference>
<organism evidence="8 9">
    <name type="scientific">Paenibacillus glacialis</name>
    <dbReference type="NCBI Taxonomy" id="494026"/>
    <lineage>
        <taxon>Bacteria</taxon>
        <taxon>Bacillati</taxon>
        <taxon>Bacillota</taxon>
        <taxon>Bacilli</taxon>
        <taxon>Bacillales</taxon>
        <taxon>Paenibacillaceae</taxon>
        <taxon>Paenibacillus</taxon>
    </lineage>
</organism>
<dbReference type="InterPro" id="IPR006118">
    <property type="entry name" value="Recombinase_CS"/>
</dbReference>
<evidence type="ECO:0000313" key="8">
    <source>
        <dbReference type="EMBL" id="OAB45985.1"/>
    </source>
</evidence>
<dbReference type="PANTHER" id="PTHR30461:SF23">
    <property type="entry name" value="DNA RECOMBINASE-RELATED"/>
    <property type="match status" value="1"/>
</dbReference>
<dbReference type="InterPro" id="IPR011109">
    <property type="entry name" value="DNA_bind_recombinase_dom"/>
</dbReference>
<dbReference type="Pfam" id="PF07508">
    <property type="entry name" value="Recombinase"/>
    <property type="match status" value="1"/>
</dbReference>
<evidence type="ECO:0000259" key="7">
    <source>
        <dbReference type="PROSITE" id="PS51737"/>
    </source>
</evidence>
<dbReference type="GO" id="GO:0003677">
    <property type="term" value="F:DNA binding"/>
    <property type="evidence" value="ECO:0007669"/>
    <property type="project" value="UniProtKB-KW"/>
</dbReference>
<feature type="domain" description="Recombinase" evidence="7">
    <location>
        <begin position="180"/>
        <end position="304"/>
    </location>
</feature>
<evidence type="ECO:0000313" key="9">
    <source>
        <dbReference type="Proteomes" id="UP000076967"/>
    </source>
</evidence>
<keyword evidence="9" id="KW-1185">Reference proteome</keyword>
<protein>
    <recommendedName>
        <fullName evidence="10">Recombinase domain-containing protein</fullName>
    </recommendedName>
</protein>
<dbReference type="Gene3D" id="3.90.1750.20">
    <property type="entry name" value="Putative Large Serine Recombinase, Chain B, Domain 2"/>
    <property type="match status" value="1"/>
</dbReference>
<keyword evidence="2" id="KW-0238">DNA-binding</keyword>
<proteinExistence type="predicted"/>
<sequence length="544" mass="62554">MITLTGNEKLKKSELDALVGLIKALVYVRVSTDGQVDNYSIESQIQRCINEAKEKFFINENEIIVLVEDGESGDNPNRPMINYILFLFSKGIGNKVIFLHPDRLSRYLNLQQQISHEIWGMGCDLHFVEFDLNKDNAESMLNFNIQGSIAQYNKAKILANTKRGRKTMVNNGKIPGLNRIYGYTFDKDLDILVTNDVEKEVYLTMVKMILNKSSCSEIARTLSKKSIEAPKGSKWYQATISRILRNPTYKGIYYHGKTEIVQKNGKKTKIDKAPDEWVGIPIPQYIDEATFLRVQKYLDDNVKGNKNSGRPSEDYLLKGLARCGRCGSSVSSGITSKTKKRLLKYYSCTQKTKKSFEVGTGESNPLCRGRNWRVDNVDNIIWNRIPEILKTPETIIRHIVSNSTNSGKLDEIRHQKTVLEKEKIEKKSAVERYLDLYATGYIKTKQALDEKIGELNNQIDDIEKDIIIIIDTLKYTDVEVDQIQLFESIFEKYKYVIESNLISTNDKKLLVNFFFEKVIFHEDELEIVLRVSDYEHLKGSRKTK</sequence>
<evidence type="ECO:0000259" key="6">
    <source>
        <dbReference type="PROSITE" id="PS51736"/>
    </source>
</evidence>
<dbReference type="Pfam" id="PF13408">
    <property type="entry name" value="Zn_ribbon_recom"/>
    <property type="match status" value="1"/>
</dbReference>
<dbReference type="Proteomes" id="UP000076967">
    <property type="component" value="Unassembled WGS sequence"/>
</dbReference>
<dbReference type="SUPFAM" id="SSF53041">
    <property type="entry name" value="Resolvase-like"/>
    <property type="match status" value="1"/>
</dbReference>
<dbReference type="GO" id="GO:0000150">
    <property type="term" value="F:DNA strand exchange activity"/>
    <property type="evidence" value="ECO:0007669"/>
    <property type="project" value="InterPro"/>
</dbReference>
<evidence type="ECO:0000256" key="4">
    <source>
        <dbReference type="PIRSR" id="PIRSR606118-50"/>
    </source>
</evidence>
<dbReference type="PANTHER" id="PTHR30461">
    <property type="entry name" value="DNA-INVERTASE FROM LAMBDOID PROPHAGE"/>
    <property type="match status" value="1"/>
</dbReference>
<dbReference type="Pfam" id="PF00239">
    <property type="entry name" value="Resolvase"/>
    <property type="match status" value="1"/>
</dbReference>
<dbReference type="EMBL" id="LVJH01000002">
    <property type="protein sequence ID" value="OAB45985.1"/>
    <property type="molecule type" value="Genomic_DNA"/>
</dbReference>
<dbReference type="InterPro" id="IPR025827">
    <property type="entry name" value="Zn_ribbon_recom_dom"/>
</dbReference>
<dbReference type="AlphaFoldDB" id="A0A168NP32"/>
<dbReference type="STRING" id="494026.PGLA_00890"/>
<gene>
    <name evidence="8" type="ORF">PGLA_00890</name>
</gene>
<keyword evidence="1" id="KW-0229">DNA integration</keyword>
<dbReference type="PROSITE" id="PS51736">
    <property type="entry name" value="RECOMBINASES_3"/>
    <property type="match status" value="1"/>
</dbReference>
<evidence type="ECO:0000256" key="2">
    <source>
        <dbReference type="ARBA" id="ARBA00023125"/>
    </source>
</evidence>
<dbReference type="PROSITE" id="PS00397">
    <property type="entry name" value="RECOMBINASES_1"/>
    <property type="match status" value="1"/>
</dbReference>
<dbReference type="InterPro" id="IPR050639">
    <property type="entry name" value="SSR_resolvase"/>
</dbReference>
<accession>A0A168NP32</accession>
<evidence type="ECO:0000256" key="3">
    <source>
        <dbReference type="ARBA" id="ARBA00023172"/>
    </source>
</evidence>
<name>A0A168NP32_9BACL</name>